<gene>
    <name evidence="3" type="ORF">Mal48_08020</name>
</gene>
<evidence type="ECO:0000256" key="1">
    <source>
        <dbReference type="SAM" id="SignalP"/>
    </source>
</evidence>
<protein>
    <submittedName>
        <fullName evidence="3">Dienelactone hydrolase family protein</fullName>
    </submittedName>
</protein>
<dbReference type="InterPro" id="IPR002925">
    <property type="entry name" value="Dienelactn_hydro"/>
</dbReference>
<accession>A0A517QIY2</accession>
<dbReference type="SUPFAM" id="SSF53474">
    <property type="entry name" value="alpha/beta-Hydrolases"/>
    <property type="match status" value="1"/>
</dbReference>
<proteinExistence type="predicted"/>
<evidence type="ECO:0000313" key="4">
    <source>
        <dbReference type="Proteomes" id="UP000315724"/>
    </source>
</evidence>
<feature type="signal peptide" evidence="1">
    <location>
        <begin position="1"/>
        <end position="20"/>
    </location>
</feature>
<dbReference type="GO" id="GO:0016787">
    <property type="term" value="F:hydrolase activity"/>
    <property type="evidence" value="ECO:0007669"/>
    <property type="project" value="UniProtKB-KW"/>
</dbReference>
<dbReference type="RefSeq" id="WP_145196245.1">
    <property type="nucleotide sequence ID" value="NZ_CP036267.1"/>
</dbReference>
<dbReference type="OrthoDB" id="9771666at2"/>
<dbReference type="InterPro" id="IPR029058">
    <property type="entry name" value="AB_hydrolase_fold"/>
</dbReference>
<keyword evidence="1" id="KW-0732">Signal</keyword>
<evidence type="ECO:0000313" key="3">
    <source>
        <dbReference type="EMBL" id="QDT31568.1"/>
    </source>
</evidence>
<dbReference type="EMBL" id="CP036267">
    <property type="protein sequence ID" value="QDT31568.1"/>
    <property type="molecule type" value="Genomic_DNA"/>
</dbReference>
<reference evidence="3 4" key="1">
    <citation type="submission" date="2019-02" db="EMBL/GenBank/DDBJ databases">
        <title>Deep-cultivation of Planctomycetes and their phenomic and genomic characterization uncovers novel biology.</title>
        <authorList>
            <person name="Wiegand S."/>
            <person name="Jogler M."/>
            <person name="Boedeker C."/>
            <person name="Pinto D."/>
            <person name="Vollmers J."/>
            <person name="Rivas-Marin E."/>
            <person name="Kohn T."/>
            <person name="Peeters S.H."/>
            <person name="Heuer A."/>
            <person name="Rast P."/>
            <person name="Oberbeckmann S."/>
            <person name="Bunk B."/>
            <person name="Jeske O."/>
            <person name="Meyerdierks A."/>
            <person name="Storesund J.E."/>
            <person name="Kallscheuer N."/>
            <person name="Luecker S."/>
            <person name="Lage O.M."/>
            <person name="Pohl T."/>
            <person name="Merkel B.J."/>
            <person name="Hornburger P."/>
            <person name="Mueller R.-W."/>
            <person name="Bruemmer F."/>
            <person name="Labrenz M."/>
            <person name="Spormann A.M."/>
            <person name="Op den Camp H."/>
            <person name="Overmann J."/>
            <person name="Amann R."/>
            <person name="Jetten M.S.M."/>
            <person name="Mascher T."/>
            <person name="Medema M.H."/>
            <person name="Devos D.P."/>
            <person name="Kaster A.-K."/>
            <person name="Ovreas L."/>
            <person name="Rohde M."/>
            <person name="Galperin M.Y."/>
            <person name="Jogler C."/>
        </authorList>
    </citation>
    <scope>NUCLEOTIDE SEQUENCE [LARGE SCALE GENOMIC DNA]</scope>
    <source>
        <strain evidence="3 4">Mal48</strain>
    </source>
</reference>
<dbReference type="InterPro" id="IPR050261">
    <property type="entry name" value="FrsA_esterase"/>
</dbReference>
<dbReference type="PANTHER" id="PTHR22946">
    <property type="entry name" value="DIENELACTONE HYDROLASE DOMAIN-CONTAINING PROTEIN-RELATED"/>
    <property type="match status" value="1"/>
</dbReference>
<sequence length="260" mass="28702" precursor="true">MLRVLSLLFVVPFLVSVSHAEVKTKKIAYEHGDAKLEGVLAWDDSIEGKRPGVLVVHEWWGLNDYAELRAKELAKLGYVAFALDMYGKGQVTTHPSQAGEWAGKIRENTQEWRERALAGLDVLKKQDNVDTANMAAVGYCFGGSTVLQLAYADAPLKGVVSFHGALVPPTEIEKIDSSVLVCHGASDSFIPAEQVQTFEKEMQAIDADYQLVSYGGARHGFTNPDAGNFGIENLKYDENADKRSWSLMQSFFGELFPKKK</sequence>
<name>A0A517QIY2_9PLAN</name>
<dbReference type="Pfam" id="PF01738">
    <property type="entry name" value="DLH"/>
    <property type="match status" value="1"/>
</dbReference>
<dbReference type="PANTHER" id="PTHR22946:SF0">
    <property type="entry name" value="DIENELACTONE HYDROLASE DOMAIN-CONTAINING PROTEIN"/>
    <property type="match status" value="1"/>
</dbReference>
<keyword evidence="4" id="KW-1185">Reference proteome</keyword>
<dbReference type="KEGG" id="tpol:Mal48_08020"/>
<feature type="domain" description="Dienelactone hydrolase" evidence="2">
    <location>
        <begin position="37"/>
        <end position="254"/>
    </location>
</feature>
<dbReference type="Proteomes" id="UP000315724">
    <property type="component" value="Chromosome"/>
</dbReference>
<evidence type="ECO:0000259" key="2">
    <source>
        <dbReference type="Pfam" id="PF01738"/>
    </source>
</evidence>
<dbReference type="AlphaFoldDB" id="A0A517QIY2"/>
<keyword evidence="3" id="KW-0378">Hydrolase</keyword>
<feature type="chain" id="PRO_5022033135" evidence="1">
    <location>
        <begin position="21"/>
        <end position="260"/>
    </location>
</feature>
<dbReference type="Gene3D" id="3.40.50.1820">
    <property type="entry name" value="alpha/beta hydrolase"/>
    <property type="match status" value="1"/>
</dbReference>
<organism evidence="3 4">
    <name type="scientific">Thalassoglobus polymorphus</name>
    <dbReference type="NCBI Taxonomy" id="2527994"/>
    <lineage>
        <taxon>Bacteria</taxon>
        <taxon>Pseudomonadati</taxon>
        <taxon>Planctomycetota</taxon>
        <taxon>Planctomycetia</taxon>
        <taxon>Planctomycetales</taxon>
        <taxon>Planctomycetaceae</taxon>
        <taxon>Thalassoglobus</taxon>
    </lineage>
</organism>